<dbReference type="Proteomes" id="UP000258309">
    <property type="component" value="Unassembled WGS sequence"/>
</dbReference>
<feature type="non-terminal residue" evidence="2">
    <location>
        <position position="152"/>
    </location>
</feature>
<sequence>MLWKMETEKETSETEEEKGEEDTTEKYLLSLLRRRSSRPITTHTHAQQETDPHHSPDIHKPYIPPIHRIPAAHIPVHPPIAITTTKAKAKSKATFELANAIQMAEISEQQAEEQGAPDAEVGGAAQDQGFVEGEEEVEVCELGEDYGGRERD</sequence>
<accession>A0A3E2HFE0</accession>
<gene>
    <name evidence="2" type="ORF">B7463_g4553</name>
</gene>
<feature type="region of interest" description="Disordered" evidence="1">
    <location>
        <begin position="106"/>
        <end position="152"/>
    </location>
</feature>
<keyword evidence="3" id="KW-1185">Reference proteome</keyword>
<organism evidence="2 3">
    <name type="scientific">Scytalidium lignicola</name>
    <name type="common">Hyphomycete</name>
    <dbReference type="NCBI Taxonomy" id="5539"/>
    <lineage>
        <taxon>Eukaryota</taxon>
        <taxon>Fungi</taxon>
        <taxon>Dikarya</taxon>
        <taxon>Ascomycota</taxon>
        <taxon>Pezizomycotina</taxon>
        <taxon>Leotiomycetes</taxon>
        <taxon>Leotiomycetes incertae sedis</taxon>
        <taxon>Scytalidium</taxon>
    </lineage>
</organism>
<comment type="caution">
    <text evidence="2">The sequence shown here is derived from an EMBL/GenBank/DDBJ whole genome shotgun (WGS) entry which is preliminary data.</text>
</comment>
<feature type="compositionally biased region" description="Acidic residues" evidence="1">
    <location>
        <begin position="132"/>
        <end position="144"/>
    </location>
</feature>
<name>A0A3E2HFE0_SCYLI</name>
<evidence type="ECO:0000256" key="1">
    <source>
        <dbReference type="SAM" id="MobiDB-lite"/>
    </source>
</evidence>
<dbReference type="AlphaFoldDB" id="A0A3E2HFE0"/>
<feature type="compositionally biased region" description="Basic and acidic residues" evidence="1">
    <location>
        <begin position="46"/>
        <end position="60"/>
    </location>
</feature>
<protein>
    <submittedName>
        <fullName evidence="2">Uncharacterized protein</fullName>
    </submittedName>
</protein>
<dbReference type="EMBL" id="NCSJ02000068">
    <property type="protein sequence ID" value="RFU31791.1"/>
    <property type="molecule type" value="Genomic_DNA"/>
</dbReference>
<evidence type="ECO:0000313" key="2">
    <source>
        <dbReference type="EMBL" id="RFU31791.1"/>
    </source>
</evidence>
<feature type="compositionally biased region" description="Basic and acidic residues" evidence="1">
    <location>
        <begin position="1"/>
        <end position="12"/>
    </location>
</feature>
<evidence type="ECO:0000313" key="3">
    <source>
        <dbReference type="Proteomes" id="UP000258309"/>
    </source>
</evidence>
<feature type="non-terminal residue" evidence="2">
    <location>
        <position position="1"/>
    </location>
</feature>
<reference evidence="2 3" key="1">
    <citation type="submission" date="2018-05" db="EMBL/GenBank/DDBJ databases">
        <title>Draft genome sequence of Scytalidium lignicola DSM 105466, a ubiquitous saprotrophic fungus.</title>
        <authorList>
            <person name="Buettner E."/>
            <person name="Gebauer A.M."/>
            <person name="Hofrichter M."/>
            <person name="Liers C."/>
            <person name="Kellner H."/>
        </authorList>
    </citation>
    <scope>NUCLEOTIDE SEQUENCE [LARGE SCALE GENOMIC DNA]</scope>
    <source>
        <strain evidence="2 3">DSM 105466</strain>
    </source>
</reference>
<proteinExistence type="predicted"/>
<feature type="region of interest" description="Disordered" evidence="1">
    <location>
        <begin position="1"/>
        <end position="64"/>
    </location>
</feature>
<feature type="compositionally biased region" description="Acidic residues" evidence="1">
    <location>
        <begin position="13"/>
        <end position="23"/>
    </location>
</feature>